<dbReference type="Proteomes" id="UP000191672">
    <property type="component" value="Unassembled WGS sequence"/>
</dbReference>
<name>A0A1V6PW52_9EURO</name>
<keyword evidence="1" id="KW-0732">Signal</keyword>
<evidence type="ECO:0000256" key="1">
    <source>
        <dbReference type="SAM" id="SignalP"/>
    </source>
</evidence>
<feature type="chain" id="PRO_5013365695" evidence="1">
    <location>
        <begin position="21"/>
        <end position="204"/>
    </location>
</feature>
<accession>A0A1V6PW52</accession>
<comment type="caution">
    <text evidence="2">The sequence shown here is derived from an EMBL/GenBank/DDBJ whole genome shotgun (WGS) entry which is preliminary data.</text>
</comment>
<reference evidence="3" key="1">
    <citation type="journal article" date="2017" name="Nat. Microbiol.">
        <title>Global analysis of biosynthetic gene clusters reveals vast potential of secondary metabolite production in Penicillium species.</title>
        <authorList>
            <person name="Nielsen J.C."/>
            <person name="Grijseels S."/>
            <person name="Prigent S."/>
            <person name="Ji B."/>
            <person name="Dainat J."/>
            <person name="Nielsen K.F."/>
            <person name="Frisvad J.C."/>
            <person name="Workman M."/>
            <person name="Nielsen J."/>
        </authorList>
    </citation>
    <scope>NUCLEOTIDE SEQUENCE [LARGE SCALE GENOMIC DNA]</scope>
    <source>
        <strain evidence="3">IBT 31811</strain>
    </source>
</reference>
<feature type="signal peptide" evidence="1">
    <location>
        <begin position="1"/>
        <end position="20"/>
    </location>
</feature>
<evidence type="ECO:0000313" key="3">
    <source>
        <dbReference type="Proteomes" id="UP000191672"/>
    </source>
</evidence>
<dbReference type="AlphaFoldDB" id="A0A1V6PW52"/>
<organism evidence="2 3">
    <name type="scientific">Penicillium antarcticum</name>
    <dbReference type="NCBI Taxonomy" id="416450"/>
    <lineage>
        <taxon>Eukaryota</taxon>
        <taxon>Fungi</taxon>
        <taxon>Dikarya</taxon>
        <taxon>Ascomycota</taxon>
        <taxon>Pezizomycotina</taxon>
        <taxon>Eurotiomycetes</taxon>
        <taxon>Eurotiomycetidae</taxon>
        <taxon>Eurotiales</taxon>
        <taxon>Aspergillaceae</taxon>
        <taxon>Penicillium</taxon>
    </lineage>
</organism>
<evidence type="ECO:0000313" key="2">
    <source>
        <dbReference type="EMBL" id="OQD81185.1"/>
    </source>
</evidence>
<keyword evidence="3" id="KW-1185">Reference proteome</keyword>
<proteinExistence type="predicted"/>
<protein>
    <submittedName>
        <fullName evidence="2">Uncharacterized protein</fullName>
    </submittedName>
</protein>
<dbReference type="EMBL" id="MDYN01000029">
    <property type="protein sequence ID" value="OQD81185.1"/>
    <property type="molecule type" value="Genomic_DNA"/>
</dbReference>
<sequence>MHFSQLLSVLLATGVLAVRASNCPPFPSSMTVFSFEFKQPDPPVIKAEFKTNFIQHKWNHNLSHITTGYINNSPSQSFVRADEAFDGSLVSSYFNYANTTKEGLVDNIMTTYGHGSDEPAMWRGFVNSNFPLFPEDILVKYGAVFGGLVRRKFNEHPMAAWNMLYQGVIPVTVYVSNCNVMVGYDYFSPGLRTRVITEYFNIQV</sequence>
<gene>
    <name evidence="2" type="ORF">PENANT_c029G06124</name>
</gene>